<gene>
    <name evidence="3" type="ORF">D3P09_11160</name>
</gene>
<dbReference type="Proteomes" id="UP000267798">
    <property type="component" value="Unassembled WGS sequence"/>
</dbReference>
<name>A0A3A6PKW5_9BACL</name>
<keyword evidence="4" id="KW-1185">Reference proteome</keyword>
<keyword evidence="1" id="KW-1133">Transmembrane helix</keyword>
<sequence>MILKRLKEYWVKTITIMVAVFLFIVVGCSEEKAGMDLPEFLEAEIPKLMEQNKVPGAAIAIIHQGHIKWAEGFGYADVKQKIEVDENTIFQVASNSKPVAAWGIIKLIEQGRLELDMPVENYLSRWHIPDSVYNKEEVTIRGLLSHTAGLSLHGYPGYPEGENLPTLEESLNGKNSVDEEVKLVYSPGGQFRYSGGGYTLLQLVVEEITEQTYSEFMKNEILNPLDMNDSLYALHSEEVRNLAVGYEQTGEAYPIISYRELAAAGLHTTVIDYSKFVAALVKDEDEKQPAGRNILSEESLNTMFTPVMNRYGLGFLIISNEDHELITHGGTNIGYQSNFYMNRKSGDGIVILTNSDSGNKMIQEVINQIVKWENINQSSYKFGLELIM</sequence>
<dbReference type="PANTHER" id="PTHR46825:SF12">
    <property type="entry name" value="PENICILLIN-BINDING PROTEIN 4"/>
    <property type="match status" value="1"/>
</dbReference>
<keyword evidence="3" id="KW-0378">Hydrolase</keyword>
<organism evidence="3 4">
    <name type="scientific">Paenibacillus pinisoli</name>
    <dbReference type="NCBI Taxonomy" id="1276110"/>
    <lineage>
        <taxon>Bacteria</taxon>
        <taxon>Bacillati</taxon>
        <taxon>Bacillota</taxon>
        <taxon>Bacilli</taxon>
        <taxon>Bacillales</taxon>
        <taxon>Paenibacillaceae</taxon>
        <taxon>Paenibacillus</taxon>
    </lineage>
</organism>
<reference evidence="3 4" key="1">
    <citation type="submission" date="2018-09" db="EMBL/GenBank/DDBJ databases">
        <title>Paenibacillus aracenensis nov. sp. isolated from a cave in southern Spain.</title>
        <authorList>
            <person name="Jurado V."/>
            <person name="Gutierrez-Patricio S."/>
            <person name="Gonzalez-Pimentel J.L."/>
            <person name="Miller A.Z."/>
            <person name="Laiz L."/>
            <person name="Saiz-Jimenez C."/>
        </authorList>
    </citation>
    <scope>NUCLEOTIDE SEQUENCE [LARGE SCALE GENOMIC DNA]</scope>
    <source>
        <strain evidence="3 4">JCM 19203</strain>
    </source>
</reference>
<dbReference type="PROSITE" id="PS51257">
    <property type="entry name" value="PROKAR_LIPOPROTEIN"/>
    <property type="match status" value="1"/>
</dbReference>
<proteinExistence type="predicted"/>
<dbReference type="Pfam" id="PF00144">
    <property type="entry name" value="Beta-lactamase"/>
    <property type="match status" value="1"/>
</dbReference>
<dbReference type="InterPro" id="IPR012338">
    <property type="entry name" value="Beta-lactam/transpept-like"/>
</dbReference>
<feature type="transmembrane region" description="Helical" evidence="1">
    <location>
        <begin position="9"/>
        <end position="27"/>
    </location>
</feature>
<comment type="caution">
    <text evidence="3">The sequence shown here is derived from an EMBL/GenBank/DDBJ whole genome shotgun (WGS) entry which is preliminary data.</text>
</comment>
<keyword evidence="1" id="KW-0472">Membrane</keyword>
<evidence type="ECO:0000313" key="3">
    <source>
        <dbReference type="EMBL" id="RJX39938.1"/>
    </source>
</evidence>
<dbReference type="SUPFAM" id="SSF56601">
    <property type="entry name" value="beta-lactamase/transpeptidase-like"/>
    <property type="match status" value="1"/>
</dbReference>
<keyword evidence="1" id="KW-0812">Transmembrane</keyword>
<dbReference type="GO" id="GO:0016787">
    <property type="term" value="F:hydrolase activity"/>
    <property type="evidence" value="ECO:0007669"/>
    <property type="project" value="UniProtKB-KW"/>
</dbReference>
<dbReference type="AlphaFoldDB" id="A0A3A6PKW5"/>
<dbReference type="Gene3D" id="3.40.710.10">
    <property type="entry name" value="DD-peptidase/beta-lactamase superfamily"/>
    <property type="match status" value="1"/>
</dbReference>
<protein>
    <submittedName>
        <fullName evidence="3">Class A beta-lactamase-related serine hydrolase</fullName>
    </submittedName>
</protein>
<dbReference type="InterPro" id="IPR050491">
    <property type="entry name" value="AmpC-like"/>
</dbReference>
<dbReference type="PANTHER" id="PTHR46825">
    <property type="entry name" value="D-ALANYL-D-ALANINE-CARBOXYPEPTIDASE/ENDOPEPTIDASE AMPH"/>
    <property type="match status" value="1"/>
</dbReference>
<dbReference type="InterPro" id="IPR001466">
    <property type="entry name" value="Beta-lactam-related"/>
</dbReference>
<accession>A0A3A6PKW5</accession>
<evidence type="ECO:0000256" key="1">
    <source>
        <dbReference type="SAM" id="Phobius"/>
    </source>
</evidence>
<dbReference type="OrthoDB" id="9797709at2"/>
<evidence type="ECO:0000313" key="4">
    <source>
        <dbReference type="Proteomes" id="UP000267798"/>
    </source>
</evidence>
<dbReference type="EMBL" id="QXQB01000002">
    <property type="protein sequence ID" value="RJX39938.1"/>
    <property type="molecule type" value="Genomic_DNA"/>
</dbReference>
<evidence type="ECO:0000259" key="2">
    <source>
        <dbReference type="Pfam" id="PF00144"/>
    </source>
</evidence>
<feature type="domain" description="Beta-lactamase-related" evidence="2">
    <location>
        <begin position="43"/>
        <end position="360"/>
    </location>
</feature>